<dbReference type="GO" id="GO:0016616">
    <property type="term" value="F:oxidoreductase activity, acting on the CH-OH group of donors, NAD or NADP as acceptor"/>
    <property type="evidence" value="ECO:0007669"/>
    <property type="project" value="TreeGrafter"/>
</dbReference>
<dbReference type="InterPro" id="IPR036291">
    <property type="entry name" value="NAD(P)-bd_dom_sf"/>
</dbReference>
<reference evidence="5 6" key="1">
    <citation type="submission" date="2016-10" db="EMBL/GenBank/DDBJ databases">
        <title>Evaluation of Human, Animal and Environmental Mycobacterium chelonae Isolates by Core Genome Phylogenomic Analysis, Targeted Gene Comparison, and Anti-microbial Susceptibility Patterns: A Tale of Mistaken Identities.</title>
        <authorList>
            <person name="Fogelson S.B."/>
            <person name="Camus A.C."/>
            <person name="Lorenz W."/>
            <person name="Vasireddy R."/>
            <person name="Vasireddy S."/>
            <person name="Smith T."/>
            <person name="Brown-Elliott B.A."/>
            <person name="Wallace R.J.Jr."/>
            <person name="Hasan N.A."/>
            <person name="Reischl U."/>
            <person name="Sanchez S."/>
        </authorList>
    </citation>
    <scope>NUCLEOTIDE SEQUENCE [LARGE SCALE GENOMIC DNA]</scope>
    <source>
        <strain evidence="5 6">24999</strain>
    </source>
</reference>
<dbReference type="InterPro" id="IPR002347">
    <property type="entry name" value="SDR_fam"/>
</dbReference>
<evidence type="ECO:0000256" key="2">
    <source>
        <dbReference type="ARBA" id="ARBA00023002"/>
    </source>
</evidence>
<sequence>MGYADELFDLTDKVVVVTGGSRGLGREIAMGAARCGADVVIASRNLDSCVAAAEEITAATGRAALPFGVHVGRWDQLDGLVEAAYERFGKVDVLVNNAGMSPLYESLSAVTEKLFDSVFNLNLKGPFRLSALLGERMVADGGGVIINVSSSGSLRPDQYMLPYAAAKAGLNAMTEGLAKAFGPTVRVNTLMAGPFLTDVSKAWDMAGDPFGHLALQRPGNPSEIVGAALFLMSDASSFATGSILRVDGGLP</sequence>
<evidence type="ECO:0000256" key="1">
    <source>
        <dbReference type="ARBA" id="ARBA00006484"/>
    </source>
</evidence>
<evidence type="ECO:0000313" key="5">
    <source>
        <dbReference type="EMBL" id="OHT93633.1"/>
    </source>
</evidence>
<dbReference type="CDD" id="cd05233">
    <property type="entry name" value="SDR_c"/>
    <property type="match status" value="1"/>
</dbReference>
<dbReference type="FunFam" id="3.40.50.720:FF:000084">
    <property type="entry name" value="Short-chain dehydrogenase reductase"/>
    <property type="match status" value="1"/>
</dbReference>
<dbReference type="AlphaFoldDB" id="A0A1S1JXY0"/>
<dbReference type="Proteomes" id="UP000179636">
    <property type="component" value="Unassembled WGS sequence"/>
</dbReference>
<dbReference type="PANTHER" id="PTHR42760">
    <property type="entry name" value="SHORT-CHAIN DEHYDROGENASES/REDUCTASES FAMILY MEMBER"/>
    <property type="match status" value="1"/>
</dbReference>
<feature type="domain" description="Ketoreductase" evidence="4">
    <location>
        <begin position="13"/>
        <end position="199"/>
    </location>
</feature>
<dbReference type="PROSITE" id="PS00061">
    <property type="entry name" value="ADH_SHORT"/>
    <property type="match status" value="1"/>
</dbReference>
<keyword evidence="2" id="KW-0560">Oxidoreductase</keyword>
<keyword evidence="6" id="KW-1185">Reference proteome</keyword>
<gene>
    <name evidence="5" type="ORF">BKG61_20655</name>
</gene>
<dbReference type="InterPro" id="IPR020904">
    <property type="entry name" value="Sc_DH/Rdtase_CS"/>
</dbReference>
<evidence type="ECO:0000259" key="4">
    <source>
        <dbReference type="SMART" id="SM00822"/>
    </source>
</evidence>
<protein>
    <submittedName>
        <fullName evidence="5">Short-chain dehydrogenase</fullName>
    </submittedName>
</protein>
<comment type="caution">
    <text evidence="5">The sequence shown here is derived from an EMBL/GenBank/DDBJ whole genome shotgun (WGS) entry which is preliminary data.</text>
</comment>
<evidence type="ECO:0000313" key="6">
    <source>
        <dbReference type="Proteomes" id="UP000179636"/>
    </source>
</evidence>
<dbReference type="OrthoDB" id="286404at2"/>
<dbReference type="EMBL" id="MLHV01000021">
    <property type="protein sequence ID" value="OHT93633.1"/>
    <property type="molecule type" value="Genomic_DNA"/>
</dbReference>
<accession>A0A1S1JXY0</accession>
<dbReference type="PRINTS" id="PR00081">
    <property type="entry name" value="GDHRDH"/>
</dbReference>
<dbReference type="SMART" id="SM00822">
    <property type="entry name" value="PKS_KR"/>
    <property type="match status" value="1"/>
</dbReference>
<dbReference type="STRING" id="1908205.BKG60_02925"/>
<dbReference type="Pfam" id="PF00106">
    <property type="entry name" value="adh_short"/>
    <property type="match status" value="1"/>
</dbReference>
<evidence type="ECO:0000256" key="3">
    <source>
        <dbReference type="RuleBase" id="RU000363"/>
    </source>
</evidence>
<organism evidence="5 6">
    <name type="scientific">Mycobacterium syngnathidarum</name>
    <dbReference type="NCBI Taxonomy" id="1908205"/>
    <lineage>
        <taxon>Bacteria</taxon>
        <taxon>Bacillati</taxon>
        <taxon>Actinomycetota</taxon>
        <taxon>Actinomycetes</taxon>
        <taxon>Mycobacteriales</taxon>
        <taxon>Mycobacteriaceae</taxon>
        <taxon>Mycobacterium</taxon>
    </lineage>
</organism>
<dbReference type="RefSeq" id="WP_070946098.1">
    <property type="nucleotide sequence ID" value="NZ_MLHV01000021.1"/>
</dbReference>
<dbReference type="SUPFAM" id="SSF51735">
    <property type="entry name" value="NAD(P)-binding Rossmann-fold domains"/>
    <property type="match status" value="1"/>
</dbReference>
<comment type="similarity">
    <text evidence="1 3">Belongs to the short-chain dehydrogenases/reductases (SDR) family.</text>
</comment>
<name>A0A1S1JXY0_9MYCO</name>
<proteinExistence type="inferred from homology"/>
<dbReference type="InterPro" id="IPR057326">
    <property type="entry name" value="KR_dom"/>
</dbReference>
<dbReference type="PRINTS" id="PR00080">
    <property type="entry name" value="SDRFAMILY"/>
</dbReference>
<dbReference type="Gene3D" id="3.40.50.720">
    <property type="entry name" value="NAD(P)-binding Rossmann-like Domain"/>
    <property type="match status" value="1"/>
</dbReference>